<evidence type="ECO:0000313" key="12">
    <source>
        <dbReference type="Proteomes" id="UP000695007"/>
    </source>
</evidence>
<dbReference type="Proteomes" id="UP000695007">
    <property type="component" value="Unplaced"/>
</dbReference>
<dbReference type="FunFam" id="2.30.30.40:FF:000046">
    <property type="entry name" value="Drebrin-like protein isoform B"/>
    <property type="match status" value="1"/>
</dbReference>
<evidence type="ECO:0000256" key="5">
    <source>
        <dbReference type="ARBA" id="ARBA00023054"/>
    </source>
</evidence>
<evidence type="ECO:0000256" key="1">
    <source>
        <dbReference type="ARBA" id="ARBA00004245"/>
    </source>
</evidence>
<dbReference type="GO" id="GO:0030425">
    <property type="term" value="C:dendrite"/>
    <property type="evidence" value="ECO:0007669"/>
    <property type="project" value="TreeGrafter"/>
</dbReference>
<keyword evidence="12" id="KW-1185">Reference proteome</keyword>
<dbReference type="KEGG" id="csol:105364203"/>
<evidence type="ECO:0000259" key="11">
    <source>
        <dbReference type="PROSITE" id="PS51263"/>
    </source>
</evidence>
<dbReference type="InterPro" id="IPR035717">
    <property type="entry name" value="Drebrin-like_SH3"/>
</dbReference>
<sequence>MAINLTKNKDALVAAWQSGVDDKSPTNWAVYSYEGQTNNLKVVNTGKGGLEEMIEELNSGMIMYAFCRVIDIKTTLPKCLLINWQGEGAPIVRKGTCANHIRDLERLLKGAHITINARCEEDVEVDLIMEKLSRATASAYKFNEPRGENGSHTGPVGTTYRRVIPAQEINASERDQFWQREEIEEKQRLEQERIRQEQNRRKLEEEVRKREEIETQLRDLKVTAKEGIVAKQRQAEQRAEEIKNLRNQNIAANDRNSDSDDEPKSRSDELRRQRSKEAQQLIAQRIINARAVFEQNSSTGQTRTPLIQHHKGNHVETTKKAFEQNHLQHNKLKETAKIENKSNIEIKCEKIQPIIQSQPNSELRQPKSQQQLQMQPQSQLQQQIQLQSQSQIQHQVQGQPQSQIHHQTQVQPQSQTQHQTQVQPQQQLQVEPQLSVSQLQNDLQVRPEDGPQIKENSHTENIIKQYHEEKTNDIQQIQESVTQQTPIQNIEAENEFYGQLETGQYLYLDSNNEGMKARALYDYQAADDTEITFNPGDIITHIDDIDEGWWQGLAPDGVYGLFPANHVEVIDYGSI</sequence>
<feature type="region of interest" description="Disordered" evidence="9">
    <location>
        <begin position="189"/>
        <end position="210"/>
    </location>
</feature>
<protein>
    <submittedName>
        <fullName evidence="13">Drebrin-like protein</fullName>
    </submittedName>
</protein>
<keyword evidence="4" id="KW-0963">Cytoplasm</keyword>
<name>A0AAJ6YLP4_9HYME</name>
<comment type="similarity">
    <text evidence="2">Belongs to the ABP1 family.</text>
</comment>
<dbReference type="CTD" id="39520"/>
<feature type="domain" description="SH3" evidence="10">
    <location>
        <begin position="512"/>
        <end position="572"/>
    </location>
</feature>
<dbReference type="PROSITE" id="PS51263">
    <property type="entry name" value="ADF_H"/>
    <property type="match status" value="1"/>
</dbReference>
<comment type="subcellular location">
    <subcellularLocation>
        <location evidence="1">Cytoplasm</location>
        <location evidence="1">Cytoskeleton</location>
    </subcellularLocation>
</comment>
<accession>A0AAJ6YLP4</accession>
<keyword evidence="5" id="KW-0175">Coiled coil</keyword>
<dbReference type="GO" id="GO:0098974">
    <property type="term" value="P:postsynaptic actin cytoskeleton organization"/>
    <property type="evidence" value="ECO:0007669"/>
    <property type="project" value="TreeGrafter"/>
</dbReference>
<dbReference type="AlphaFoldDB" id="A0AAJ6YLP4"/>
<dbReference type="GO" id="GO:0030027">
    <property type="term" value="C:lamellipodium"/>
    <property type="evidence" value="ECO:0007669"/>
    <property type="project" value="TreeGrafter"/>
</dbReference>
<dbReference type="GO" id="GO:0048812">
    <property type="term" value="P:neuron projection morphogenesis"/>
    <property type="evidence" value="ECO:0007669"/>
    <property type="project" value="TreeGrafter"/>
</dbReference>
<dbReference type="GO" id="GO:0030833">
    <property type="term" value="P:regulation of actin filament polymerization"/>
    <property type="evidence" value="ECO:0007669"/>
    <property type="project" value="TreeGrafter"/>
</dbReference>
<evidence type="ECO:0000256" key="2">
    <source>
        <dbReference type="ARBA" id="ARBA00011039"/>
    </source>
</evidence>
<dbReference type="Gene3D" id="3.40.20.10">
    <property type="entry name" value="Severin"/>
    <property type="match status" value="1"/>
</dbReference>
<dbReference type="Gene3D" id="2.30.30.40">
    <property type="entry name" value="SH3 Domains"/>
    <property type="match status" value="1"/>
</dbReference>
<evidence type="ECO:0000256" key="7">
    <source>
        <dbReference type="ARBA" id="ARBA00023212"/>
    </source>
</evidence>
<proteinExistence type="inferred from homology"/>
<feature type="region of interest" description="Disordered" evidence="9">
    <location>
        <begin position="242"/>
        <end position="277"/>
    </location>
</feature>
<evidence type="ECO:0000313" key="13">
    <source>
        <dbReference type="RefSeq" id="XP_011500389.1"/>
    </source>
</evidence>
<feature type="compositionally biased region" description="Low complexity" evidence="9">
    <location>
        <begin position="366"/>
        <end position="376"/>
    </location>
</feature>
<keyword evidence="6" id="KW-0009">Actin-binding</keyword>
<dbReference type="GO" id="GO:0014069">
    <property type="term" value="C:postsynaptic density"/>
    <property type="evidence" value="ECO:0007669"/>
    <property type="project" value="TreeGrafter"/>
</dbReference>
<feature type="compositionally biased region" description="Basic and acidic residues" evidence="9">
    <location>
        <begin position="255"/>
        <end position="277"/>
    </location>
</feature>
<dbReference type="PRINTS" id="PR00452">
    <property type="entry name" value="SH3DOMAIN"/>
</dbReference>
<keyword evidence="3 8" id="KW-0728">SH3 domain</keyword>
<dbReference type="Pfam" id="PF00018">
    <property type="entry name" value="SH3_1"/>
    <property type="match status" value="1"/>
</dbReference>
<evidence type="ECO:0000256" key="3">
    <source>
        <dbReference type="ARBA" id="ARBA00022443"/>
    </source>
</evidence>
<dbReference type="GO" id="GO:0045211">
    <property type="term" value="C:postsynaptic membrane"/>
    <property type="evidence" value="ECO:0007669"/>
    <property type="project" value="TreeGrafter"/>
</dbReference>
<evidence type="ECO:0000256" key="6">
    <source>
        <dbReference type="ARBA" id="ARBA00023203"/>
    </source>
</evidence>
<dbReference type="PANTHER" id="PTHR10829:SF25">
    <property type="entry name" value="DREBRIN-LIKE PROTEIN"/>
    <property type="match status" value="1"/>
</dbReference>
<dbReference type="FunFam" id="3.40.20.10:FF:000011">
    <property type="entry name" value="Drebrin-like protein B"/>
    <property type="match status" value="1"/>
</dbReference>
<evidence type="ECO:0000256" key="4">
    <source>
        <dbReference type="ARBA" id="ARBA00022490"/>
    </source>
</evidence>
<gene>
    <name evidence="13" type="primary">LOC105364203</name>
</gene>
<feature type="region of interest" description="Disordered" evidence="9">
    <location>
        <begin position="395"/>
        <end position="430"/>
    </location>
</feature>
<dbReference type="PANTHER" id="PTHR10829">
    <property type="entry name" value="CORTACTIN AND DREBRIN"/>
    <property type="match status" value="1"/>
</dbReference>
<dbReference type="GO" id="GO:0051015">
    <property type="term" value="F:actin filament binding"/>
    <property type="evidence" value="ECO:0007669"/>
    <property type="project" value="TreeGrafter"/>
</dbReference>
<evidence type="ECO:0000259" key="10">
    <source>
        <dbReference type="PROSITE" id="PS50002"/>
    </source>
</evidence>
<dbReference type="InterPro" id="IPR029006">
    <property type="entry name" value="ADF-H/Gelsolin-like_dom_sf"/>
</dbReference>
<reference evidence="13" key="1">
    <citation type="submission" date="2025-08" db="UniProtKB">
        <authorList>
            <consortium name="RefSeq"/>
        </authorList>
    </citation>
    <scope>IDENTIFICATION</scope>
</reference>
<dbReference type="PROSITE" id="PS50002">
    <property type="entry name" value="SH3"/>
    <property type="match status" value="1"/>
</dbReference>
<organism evidence="12 13">
    <name type="scientific">Ceratosolen solmsi marchali</name>
    <dbReference type="NCBI Taxonomy" id="326594"/>
    <lineage>
        <taxon>Eukaryota</taxon>
        <taxon>Metazoa</taxon>
        <taxon>Ecdysozoa</taxon>
        <taxon>Arthropoda</taxon>
        <taxon>Hexapoda</taxon>
        <taxon>Insecta</taxon>
        <taxon>Pterygota</taxon>
        <taxon>Neoptera</taxon>
        <taxon>Endopterygota</taxon>
        <taxon>Hymenoptera</taxon>
        <taxon>Apocrita</taxon>
        <taxon>Proctotrupomorpha</taxon>
        <taxon>Chalcidoidea</taxon>
        <taxon>Agaonidae</taxon>
        <taxon>Agaoninae</taxon>
        <taxon>Ceratosolen</taxon>
    </lineage>
</organism>
<dbReference type="GO" id="GO:0045773">
    <property type="term" value="P:positive regulation of axon extension"/>
    <property type="evidence" value="ECO:0007669"/>
    <property type="project" value="TreeGrafter"/>
</dbReference>
<evidence type="ECO:0000256" key="9">
    <source>
        <dbReference type="SAM" id="MobiDB-lite"/>
    </source>
</evidence>
<dbReference type="CDD" id="cd11281">
    <property type="entry name" value="ADF_drebrin_like"/>
    <property type="match status" value="1"/>
</dbReference>
<dbReference type="Pfam" id="PF00241">
    <property type="entry name" value="Cofilin_ADF"/>
    <property type="match status" value="1"/>
</dbReference>
<dbReference type="SUPFAM" id="SSF50044">
    <property type="entry name" value="SH3-domain"/>
    <property type="match status" value="1"/>
</dbReference>
<dbReference type="GO" id="GO:0030427">
    <property type="term" value="C:site of polarized growth"/>
    <property type="evidence" value="ECO:0007669"/>
    <property type="project" value="TreeGrafter"/>
</dbReference>
<feature type="region of interest" description="Disordered" evidence="9">
    <location>
        <begin position="357"/>
        <end position="376"/>
    </location>
</feature>
<dbReference type="InterPro" id="IPR001452">
    <property type="entry name" value="SH3_domain"/>
</dbReference>
<dbReference type="CDD" id="cd11960">
    <property type="entry name" value="SH3_Abp1_eu"/>
    <property type="match status" value="1"/>
</dbReference>
<feature type="domain" description="ADF-H" evidence="11">
    <location>
        <begin position="4"/>
        <end position="133"/>
    </location>
</feature>
<dbReference type="GO" id="GO:0030864">
    <property type="term" value="C:cortical actin cytoskeleton"/>
    <property type="evidence" value="ECO:0007669"/>
    <property type="project" value="TreeGrafter"/>
</dbReference>
<dbReference type="RefSeq" id="XP_011500389.1">
    <property type="nucleotide sequence ID" value="XM_011502087.1"/>
</dbReference>
<dbReference type="InterPro" id="IPR002108">
    <property type="entry name" value="ADF-H"/>
</dbReference>
<dbReference type="InterPro" id="IPR036028">
    <property type="entry name" value="SH3-like_dom_sf"/>
</dbReference>
<dbReference type="SUPFAM" id="SSF55753">
    <property type="entry name" value="Actin depolymerizing proteins"/>
    <property type="match status" value="1"/>
</dbReference>
<dbReference type="SMART" id="SM00326">
    <property type="entry name" value="SH3"/>
    <property type="match status" value="1"/>
</dbReference>
<keyword evidence="7" id="KW-0206">Cytoskeleton</keyword>
<dbReference type="SMART" id="SM00102">
    <property type="entry name" value="ADF"/>
    <property type="match status" value="1"/>
</dbReference>
<evidence type="ECO:0000256" key="8">
    <source>
        <dbReference type="PROSITE-ProRule" id="PRU00192"/>
    </source>
</evidence>
<dbReference type="GeneID" id="105364203"/>
<dbReference type="GO" id="GO:0005884">
    <property type="term" value="C:actin filament"/>
    <property type="evidence" value="ECO:0007669"/>
    <property type="project" value="TreeGrafter"/>
</dbReference>